<organism evidence="1 2">
    <name type="scientific">Fictibacillus barbaricus</name>
    <dbReference type="NCBI Taxonomy" id="182136"/>
    <lineage>
        <taxon>Bacteria</taxon>
        <taxon>Bacillati</taxon>
        <taxon>Bacillota</taxon>
        <taxon>Bacilli</taxon>
        <taxon>Bacillales</taxon>
        <taxon>Fictibacillaceae</taxon>
        <taxon>Fictibacillus</taxon>
    </lineage>
</organism>
<name>A0ABS2ZDJ0_9BACL</name>
<comment type="caution">
    <text evidence="1">The sequence shown here is derived from an EMBL/GenBank/DDBJ whole genome shotgun (WGS) entry which is preliminary data.</text>
</comment>
<sequence length="80" mass="9525">MRKMSKEIKEEMIDRIQAFFIKERGEEIGNLAAEQVLDFITEEMASYFYNEGIEDSISALQLRMENLEEDLYTLKHPLYK</sequence>
<keyword evidence="2" id="KW-1185">Reference proteome</keyword>
<dbReference type="Pfam" id="PF09932">
    <property type="entry name" value="DUF2164"/>
    <property type="match status" value="1"/>
</dbReference>
<gene>
    <name evidence="1" type="ORF">JYA64_05265</name>
</gene>
<protein>
    <submittedName>
        <fullName evidence="1">DUF2164 domain-containing protein</fullName>
    </submittedName>
</protein>
<proteinExistence type="predicted"/>
<evidence type="ECO:0000313" key="1">
    <source>
        <dbReference type="EMBL" id="MBN3544691.1"/>
    </source>
</evidence>
<dbReference type="RefSeq" id="WP_188403633.1">
    <property type="nucleotide sequence ID" value="NZ_JAFHKS010000042.1"/>
</dbReference>
<dbReference type="EMBL" id="JAFHKS010000042">
    <property type="protein sequence ID" value="MBN3544691.1"/>
    <property type="molecule type" value="Genomic_DNA"/>
</dbReference>
<reference evidence="1 2" key="1">
    <citation type="submission" date="2021-01" db="EMBL/GenBank/DDBJ databases">
        <title>Genome Sequencing of Type Strains.</title>
        <authorList>
            <person name="Lemaire J.F."/>
            <person name="Inderbitzin P."/>
            <person name="Collins S.B."/>
            <person name="Wespe N."/>
            <person name="Knight-Connoni V."/>
        </authorList>
    </citation>
    <scope>NUCLEOTIDE SEQUENCE [LARGE SCALE GENOMIC DNA]</scope>
    <source>
        <strain evidence="1 2">DSM 14730</strain>
    </source>
</reference>
<accession>A0ABS2ZDJ0</accession>
<evidence type="ECO:0000313" key="2">
    <source>
        <dbReference type="Proteomes" id="UP001319060"/>
    </source>
</evidence>
<dbReference type="InterPro" id="IPR018680">
    <property type="entry name" value="DUF2164"/>
</dbReference>
<dbReference type="Proteomes" id="UP001319060">
    <property type="component" value="Unassembled WGS sequence"/>
</dbReference>